<keyword evidence="11" id="KW-0496">Mitochondrion</keyword>
<reference evidence="14 15" key="1">
    <citation type="submission" date="2015-06" db="EMBL/GenBank/DDBJ databases">
        <title>Draft genome of the ant-associated black yeast Phialophora attae CBS 131958.</title>
        <authorList>
            <person name="Moreno L.F."/>
            <person name="Stielow B.J."/>
            <person name="de Hoog S."/>
            <person name="Vicente V.A."/>
            <person name="Weiss V.A."/>
            <person name="de Vries M."/>
            <person name="Cruz L.M."/>
            <person name="Souza E.M."/>
        </authorList>
    </citation>
    <scope>NUCLEOTIDE SEQUENCE [LARGE SCALE GENOMIC DNA]</scope>
    <source>
        <strain evidence="14 15">CBS 131958</strain>
    </source>
</reference>
<keyword evidence="10 13" id="KW-1133">Transmembrane helix</keyword>
<feature type="transmembrane region" description="Helical" evidence="13">
    <location>
        <begin position="12"/>
        <end position="31"/>
    </location>
</feature>
<keyword evidence="15" id="KW-1185">Reference proteome</keyword>
<comment type="function">
    <text evidence="1">Accessory subunit of the mitochondrial membrane respiratory chain NADH dehydrogenase (Complex I), that is believed not to be involved in catalysis. Complex I functions in the transfer of electrons from NADH to the respiratory chain. The immediate electron acceptor for the enzyme is believed to be ubiquinone.</text>
</comment>
<accession>A0A0N1P0J8</accession>
<keyword evidence="5" id="KW-0813">Transport</keyword>
<organism evidence="14 15">
    <name type="scientific">Cyphellophora attinorum</name>
    <dbReference type="NCBI Taxonomy" id="1664694"/>
    <lineage>
        <taxon>Eukaryota</taxon>
        <taxon>Fungi</taxon>
        <taxon>Dikarya</taxon>
        <taxon>Ascomycota</taxon>
        <taxon>Pezizomycotina</taxon>
        <taxon>Eurotiomycetes</taxon>
        <taxon>Chaetothyriomycetidae</taxon>
        <taxon>Chaetothyriales</taxon>
        <taxon>Cyphellophoraceae</taxon>
        <taxon>Cyphellophora</taxon>
    </lineage>
</organism>
<dbReference type="EMBL" id="LFJN01000006">
    <property type="protein sequence ID" value="KPI42865.1"/>
    <property type="molecule type" value="Genomic_DNA"/>
</dbReference>
<dbReference type="AlphaFoldDB" id="A0A0N1P0J8"/>
<keyword evidence="6" id="KW-0679">Respiratory chain</keyword>
<dbReference type="STRING" id="1664694.A0A0N1P0J8"/>
<evidence type="ECO:0000313" key="14">
    <source>
        <dbReference type="EMBL" id="KPI42865.1"/>
    </source>
</evidence>
<evidence type="ECO:0000256" key="7">
    <source>
        <dbReference type="ARBA" id="ARBA00022692"/>
    </source>
</evidence>
<evidence type="ECO:0000256" key="11">
    <source>
        <dbReference type="ARBA" id="ARBA00023128"/>
    </source>
</evidence>
<comment type="subcellular location">
    <subcellularLocation>
        <location evidence="2">Mitochondrion inner membrane</location>
        <topology evidence="2">Single-pass membrane protein</topology>
        <orientation evidence="2">Matrix side</orientation>
    </subcellularLocation>
</comment>
<evidence type="ECO:0000256" key="6">
    <source>
        <dbReference type="ARBA" id="ARBA00022660"/>
    </source>
</evidence>
<evidence type="ECO:0000256" key="2">
    <source>
        <dbReference type="ARBA" id="ARBA00004298"/>
    </source>
</evidence>
<evidence type="ECO:0000256" key="9">
    <source>
        <dbReference type="ARBA" id="ARBA00022982"/>
    </source>
</evidence>
<evidence type="ECO:0000256" key="10">
    <source>
        <dbReference type="ARBA" id="ARBA00022989"/>
    </source>
</evidence>
<keyword evidence="8" id="KW-0999">Mitochondrion inner membrane</keyword>
<dbReference type="OrthoDB" id="1920692at2759"/>
<evidence type="ECO:0000256" key="13">
    <source>
        <dbReference type="SAM" id="Phobius"/>
    </source>
</evidence>
<sequence>MGVPFEALLPYAIIVGFFGVTGAGLSTLKYYRNNEKPPRWNLDTWERNSKCSKYSIISVD</sequence>
<name>A0A0N1P0J8_9EURO</name>
<keyword evidence="7 13" id="KW-0812">Transmembrane</keyword>
<dbReference type="PANTHER" id="PTHR17098:SF2">
    <property type="entry name" value="NADH DEHYDROGENASE [UBIQUINONE] 1 ALPHA SUBCOMPLEX SUBUNIT 1"/>
    <property type="match status" value="1"/>
</dbReference>
<dbReference type="PANTHER" id="PTHR17098">
    <property type="entry name" value="NADH-UBIQUINONE OXIDOREDUCTASE MWFE SUBUNIT"/>
    <property type="match status" value="1"/>
</dbReference>
<evidence type="ECO:0000313" key="15">
    <source>
        <dbReference type="Proteomes" id="UP000038010"/>
    </source>
</evidence>
<gene>
    <name evidence="14" type="ORF">AB675_2023</name>
</gene>
<dbReference type="RefSeq" id="XP_018002828.1">
    <property type="nucleotide sequence ID" value="XM_018141961.1"/>
</dbReference>
<dbReference type="GO" id="GO:0005743">
    <property type="term" value="C:mitochondrial inner membrane"/>
    <property type="evidence" value="ECO:0007669"/>
    <property type="project" value="UniProtKB-SubCell"/>
</dbReference>
<evidence type="ECO:0000256" key="5">
    <source>
        <dbReference type="ARBA" id="ARBA00022448"/>
    </source>
</evidence>
<dbReference type="Pfam" id="PF15879">
    <property type="entry name" value="MWFE"/>
    <property type="match status" value="1"/>
</dbReference>
<dbReference type="GeneID" id="28733841"/>
<dbReference type="InterPro" id="IPR017384">
    <property type="entry name" value="NADH_Ub_cplx-1_asu_su-1"/>
</dbReference>
<evidence type="ECO:0000256" key="4">
    <source>
        <dbReference type="ARBA" id="ARBA00016392"/>
    </source>
</evidence>
<evidence type="ECO:0000256" key="3">
    <source>
        <dbReference type="ARBA" id="ARBA00009960"/>
    </source>
</evidence>
<keyword evidence="12 13" id="KW-0472">Membrane</keyword>
<protein>
    <recommendedName>
        <fullName evidence="4">NADH dehydrogenase [ubiquinone] 1 alpha subcomplex subunit 1</fullName>
    </recommendedName>
</protein>
<evidence type="ECO:0000256" key="8">
    <source>
        <dbReference type="ARBA" id="ARBA00022792"/>
    </source>
</evidence>
<keyword evidence="9" id="KW-0249">Electron transport</keyword>
<proteinExistence type="inferred from homology"/>
<comment type="similarity">
    <text evidence="3">Belongs to the complex I NDUFA1 subunit family.</text>
</comment>
<dbReference type="VEuPathDB" id="FungiDB:AB675_2023"/>
<evidence type="ECO:0000256" key="1">
    <source>
        <dbReference type="ARBA" id="ARBA00003195"/>
    </source>
</evidence>
<evidence type="ECO:0000256" key="12">
    <source>
        <dbReference type="ARBA" id="ARBA00023136"/>
    </source>
</evidence>
<comment type="caution">
    <text evidence="14">The sequence shown here is derived from an EMBL/GenBank/DDBJ whole genome shotgun (WGS) entry which is preliminary data.</text>
</comment>
<dbReference type="Proteomes" id="UP000038010">
    <property type="component" value="Unassembled WGS sequence"/>
</dbReference>